<evidence type="ECO:0000256" key="8">
    <source>
        <dbReference type="SAM" id="Coils"/>
    </source>
</evidence>
<keyword evidence="9" id="KW-0812">Transmembrane</keyword>
<evidence type="ECO:0000313" key="12">
    <source>
        <dbReference type="Proteomes" id="UP001207337"/>
    </source>
</evidence>
<dbReference type="InterPro" id="IPR005467">
    <property type="entry name" value="His_kinase_dom"/>
</dbReference>
<keyword evidence="7" id="KW-0902">Two-component regulatory system</keyword>
<sequence>MLISTNIIITLFAINSGCGNVIFPFITAIGFILFGFAVGFDNEESGSSGNNTFTLGEAHRLSQANYSPRILGFAGSFLLIALLVISNNWSNWFFLYMSIYFLIYPHLVLLVAKIFPEKKKVEVRAMMFDAFILGLWTAHIHFSLWISFAFLTSTVLNHIMVGGHRQLLKGLGLFLLGIIIGGVMTGFRMELEAAFHIELLAMAALLAYIFSSAGIFYKQTRRLAEIRVELEDKNEMLNETVQELESTRNELVEKAHKAGMADIASGILHNVGNILNSVTTSASLIRDTVKQSKVEGLEQANTILREHINHIEEFISNDPKGKKLMHYYLKIEEPLKEEQNKVIKQSNRLIDKIEMINSTIAAQQNYVGARMHDDHISLSEIVDDALALQAGSIERHELKIKKDFQPVDVIEAHRSKLIHVLINIIKNAKEAMEEVNQEERKLEFSTWQDSEMVYLSIMDNGEGIKEENKTAIFKHGFTTKKEGHGFGLHSSANYMAEMGGEIKVNSGGNGKGTTFILSFSRKKKNTD</sequence>
<gene>
    <name evidence="11" type="ORF">LQ318_03000</name>
</gene>
<evidence type="ECO:0000313" key="11">
    <source>
        <dbReference type="EMBL" id="MCW9711862.1"/>
    </source>
</evidence>
<feature type="transmembrane region" description="Helical" evidence="9">
    <location>
        <begin position="21"/>
        <end position="40"/>
    </location>
</feature>
<dbReference type="SMART" id="SM00387">
    <property type="entry name" value="HATPase_c"/>
    <property type="match status" value="1"/>
</dbReference>
<dbReference type="InterPro" id="IPR003594">
    <property type="entry name" value="HATPase_dom"/>
</dbReference>
<evidence type="ECO:0000256" key="5">
    <source>
        <dbReference type="ARBA" id="ARBA00022777"/>
    </source>
</evidence>
<evidence type="ECO:0000256" key="2">
    <source>
        <dbReference type="ARBA" id="ARBA00012438"/>
    </source>
</evidence>
<comment type="caution">
    <text evidence="11">The sequence shown here is derived from an EMBL/GenBank/DDBJ whole genome shotgun (WGS) entry which is preliminary data.</text>
</comment>
<dbReference type="Gene3D" id="3.30.565.10">
    <property type="entry name" value="Histidine kinase-like ATPase, C-terminal domain"/>
    <property type="match status" value="1"/>
</dbReference>
<evidence type="ECO:0000256" key="4">
    <source>
        <dbReference type="ARBA" id="ARBA00022741"/>
    </source>
</evidence>
<dbReference type="PROSITE" id="PS50109">
    <property type="entry name" value="HIS_KIN"/>
    <property type="match status" value="1"/>
</dbReference>
<dbReference type="InterPro" id="IPR004358">
    <property type="entry name" value="Sig_transdc_His_kin-like_C"/>
</dbReference>
<evidence type="ECO:0000256" key="7">
    <source>
        <dbReference type="ARBA" id="ARBA00023012"/>
    </source>
</evidence>
<dbReference type="Gene3D" id="1.10.287.130">
    <property type="match status" value="1"/>
</dbReference>
<dbReference type="Pfam" id="PF02518">
    <property type="entry name" value="HATPase_c"/>
    <property type="match status" value="1"/>
</dbReference>
<feature type="transmembrane region" description="Helical" evidence="9">
    <location>
        <begin position="70"/>
        <end position="87"/>
    </location>
</feature>
<dbReference type="Proteomes" id="UP001207337">
    <property type="component" value="Unassembled WGS sequence"/>
</dbReference>
<keyword evidence="5" id="KW-0418">Kinase</keyword>
<accession>A0ABT3PVJ7</accession>
<proteinExistence type="predicted"/>
<keyword evidence="9" id="KW-1133">Transmembrane helix</keyword>
<feature type="transmembrane region" description="Helical" evidence="9">
    <location>
        <begin position="170"/>
        <end position="187"/>
    </location>
</feature>
<evidence type="ECO:0000256" key="3">
    <source>
        <dbReference type="ARBA" id="ARBA00022679"/>
    </source>
</evidence>
<dbReference type="Pfam" id="PF05230">
    <property type="entry name" value="MASE2"/>
    <property type="match status" value="1"/>
</dbReference>
<keyword evidence="9" id="KW-0472">Membrane</keyword>
<dbReference type="SUPFAM" id="SSF55874">
    <property type="entry name" value="ATPase domain of HSP90 chaperone/DNA topoisomerase II/histidine kinase"/>
    <property type="match status" value="1"/>
</dbReference>
<dbReference type="InterPro" id="IPR036890">
    <property type="entry name" value="HATPase_C_sf"/>
</dbReference>
<keyword evidence="8" id="KW-0175">Coiled coil</keyword>
<keyword evidence="3" id="KW-0808">Transferase</keyword>
<feature type="transmembrane region" description="Helical" evidence="9">
    <location>
        <begin position="93"/>
        <end position="115"/>
    </location>
</feature>
<organism evidence="11 12">
    <name type="scientific">Fodinibius salicampi</name>
    <dbReference type="NCBI Taxonomy" id="1920655"/>
    <lineage>
        <taxon>Bacteria</taxon>
        <taxon>Pseudomonadati</taxon>
        <taxon>Balneolota</taxon>
        <taxon>Balneolia</taxon>
        <taxon>Balneolales</taxon>
        <taxon>Balneolaceae</taxon>
        <taxon>Fodinibius</taxon>
    </lineage>
</organism>
<dbReference type="EC" id="2.7.13.3" evidence="2"/>
<dbReference type="PANTHER" id="PTHR43065">
    <property type="entry name" value="SENSOR HISTIDINE KINASE"/>
    <property type="match status" value="1"/>
</dbReference>
<protein>
    <recommendedName>
        <fullName evidence="2">histidine kinase</fullName>
        <ecNumber evidence="2">2.7.13.3</ecNumber>
    </recommendedName>
</protein>
<name>A0ABT3PVJ7_9BACT</name>
<feature type="transmembrane region" description="Helical" evidence="9">
    <location>
        <begin position="127"/>
        <end position="150"/>
    </location>
</feature>
<feature type="coiled-coil region" evidence="8">
    <location>
        <begin position="223"/>
        <end position="257"/>
    </location>
</feature>
<comment type="catalytic activity">
    <reaction evidence="1">
        <text>ATP + protein L-histidine = ADP + protein N-phospho-L-histidine.</text>
        <dbReference type="EC" id="2.7.13.3"/>
    </reaction>
</comment>
<dbReference type="InterPro" id="IPR007894">
    <property type="entry name" value="MASE2"/>
</dbReference>
<dbReference type="PANTHER" id="PTHR43065:SF46">
    <property type="entry name" value="C4-DICARBOXYLATE TRANSPORT SENSOR PROTEIN DCTB"/>
    <property type="match status" value="1"/>
</dbReference>
<keyword evidence="6 11" id="KW-0067">ATP-binding</keyword>
<keyword evidence="12" id="KW-1185">Reference proteome</keyword>
<reference evidence="11 12" key="1">
    <citation type="submission" date="2021-11" db="EMBL/GenBank/DDBJ databases">
        <title>Aliifidinibius sp. nov., a new bacterium isolated from saline soil.</title>
        <authorList>
            <person name="Galisteo C."/>
            <person name="De La Haba R."/>
            <person name="Sanchez-Porro C."/>
            <person name="Ventosa A."/>
        </authorList>
    </citation>
    <scope>NUCLEOTIDE SEQUENCE [LARGE SCALE GENOMIC DNA]</scope>
    <source>
        <strain evidence="11 12">KACC 190600</strain>
    </source>
</reference>
<dbReference type="PRINTS" id="PR00344">
    <property type="entry name" value="BCTRLSENSOR"/>
</dbReference>
<keyword evidence="4" id="KW-0547">Nucleotide-binding</keyword>
<evidence type="ECO:0000256" key="1">
    <source>
        <dbReference type="ARBA" id="ARBA00000085"/>
    </source>
</evidence>
<feature type="coiled-coil region" evidence="8">
    <location>
        <begin position="418"/>
        <end position="448"/>
    </location>
</feature>
<dbReference type="EMBL" id="JAJNDC010000001">
    <property type="protein sequence ID" value="MCW9711862.1"/>
    <property type="molecule type" value="Genomic_DNA"/>
</dbReference>
<feature type="domain" description="Histidine kinase" evidence="10">
    <location>
        <begin position="266"/>
        <end position="523"/>
    </location>
</feature>
<evidence type="ECO:0000256" key="9">
    <source>
        <dbReference type="SAM" id="Phobius"/>
    </source>
</evidence>
<evidence type="ECO:0000256" key="6">
    <source>
        <dbReference type="ARBA" id="ARBA00022840"/>
    </source>
</evidence>
<evidence type="ECO:0000259" key="10">
    <source>
        <dbReference type="PROSITE" id="PS50109"/>
    </source>
</evidence>
<feature type="transmembrane region" description="Helical" evidence="9">
    <location>
        <begin position="199"/>
        <end position="217"/>
    </location>
</feature>
<dbReference type="RefSeq" id="WP_265787407.1">
    <property type="nucleotide sequence ID" value="NZ_BAABRS010000001.1"/>
</dbReference>
<dbReference type="GO" id="GO:0005524">
    <property type="term" value="F:ATP binding"/>
    <property type="evidence" value="ECO:0007669"/>
    <property type="project" value="UniProtKB-KW"/>
</dbReference>